<dbReference type="OrthoDB" id="6512666at2759"/>
<evidence type="ECO:0000256" key="1">
    <source>
        <dbReference type="SAM" id="MobiDB-lite"/>
    </source>
</evidence>
<protein>
    <recommendedName>
        <fullName evidence="4">RNA polymerase II nuclear localization protein SLC7A6OS</fullName>
    </recommendedName>
</protein>
<feature type="compositionally biased region" description="Acidic residues" evidence="1">
    <location>
        <begin position="183"/>
        <end position="201"/>
    </location>
</feature>
<name>A0A132AHT6_SARSC</name>
<reference evidence="2 3" key="1">
    <citation type="journal article" date="2015" name="Parasit. Vectors">
        <title>Draft genome of the scabies mite.</title>
        <authorList>
            <person name="Rider S.D.Jr."/>
            <person name="Morgan M.S."/>
            <person name="Arlian L.G."/>
        </authorList>
    </citation>
    <scope>NUCLEOTIDE SEQUENCE [LARGE SCALE GENOMIC DNA]</scope>
    <source>
        <strain evidence="2">Arlian Lab</strain>
    </source>
</reference>
<evidence type="ECO:0008006" key="4">
    <source>
        <dbReference type="Google" id="ProtNLM"/>
    </source>
</evidence>
<feature type="region of interest" description="Disordered" evidence="1">
    <location>
        <begin position="164"/>
        <end position="201"/>
    </location>
</feature>
<evidence type="ECO:0000313" key="2">
    <source>
        <dbReference type="EMBL" id="KPM10554.1"/>
    </source>
</evidence>
<accession>A0A132AHT6</accession>
<sequence>MDFYKIICVKRKFDEDLNYIIKQQQQSKRLCHLGCFTEKYDVNGLNSTNILAKNGFNDRKRIRIDDVDAGKFQDYLELKITPSKIIDESKNGSSISNINNNKSNITESSSIPAEECNIDTIDIQNSPMNDKNPYQESFDDEKSIFLYDYYIFNDDFDNSNEFQEYRDDEEPSSNDENYRYNDYPDENDAVFTDTDDDESVDSFNEEDYLDLQEDFDNIDLLDNYEDCSDDYYFDADEENENSEEDC</sequence>
<dbReference type="Proteomes" id="UP000616769">
    <property type="component" value="Unassembled WGS sequence"/>
</dbReference>
<gene>
    <name evidence="2" type="ORF">QR98_0091120</name>
</gene>
<dbReference type="EMBL" id="JXLN01015417">
    <property type="protein sequence ID" value="KPM10554.1"/>
    <property type="molecule type" value="Genomic_DNA"/>
</dbReference>
<comment type="caution">
    <text evidence="2">The sequence shown here is derived from an EMBL/GenBank/DDBJ whole genome shotgun (WGS) entry which is preliminary data.</text>
</comment>
<evidence type="ECO:0000313" key="3">
    <source>
        <dbReference type="Proteomes" id="UP000616769"/>
    </source>
</evidence>
<organism evidence="2 3">
    <name type="scientific">Sarcoptes scabiei</name>
    <name type="common">Itch mite</name>
    <name type="synonym">Acarus scabiei</name>
    <dbReference type="NCBI Taxonomy" id="52283"/>
    <lineage>
        <taxon>Eukaryota</taxon>
        <taxon>Metazoa</taxon>
        <taxon>Ecdysozoa</taxon>
        <taxon>Arthropoda</taxon>
        <taxon>Chelicerata</taxon>
        <taxon>Arachnida</taxon>
        <taxon>Acari</taxon>
        <taxon>Acariformes</taxon>
        <taxon>Sarcoptiformes</taxon>
        <taxon>Astigmata</taxon>
        <taxon>Psoroptidia</taxon>
        <taxon>Sarcoptoidea</taxon>
        <taxon>Sarcoptidae</taxon>
        <taxon>Sarcoptinae</taxon>
        <taxon>Sarcoptes</taxon>
    </lineage>
</organism>
<proteinExistence type="predicted"/>
<dbReference type="AlphaFoldDB" id="A0A132AHT6"/>
<dbReference type="VEuPathDB" id="VectorBase:SSCA001346"/>